<evidence type="ECO:0000259" key="5">
    <source>
        <dbReference type="PROSITE" id="PS50893"/>
    </source>
</evidence>
<keyword evidence="2" id="KW-0813">Transport</keyword>
<keyword evidence="3" id="KW-0547">Nucleotide-binding</keyword>
<dbReference type="PANTHER" id="PTHR43553:SF24">
    <property type="entry name" value="ENERGY-COUPLING FACTOR TRANSPORTER ATP-BINDING PROTEIN ECFA1"/>
    <property type="match status" value="1"/>
</dbReference>
<dbReference type="InterPro" id="IPR050095">
    <property type="entry name" value="ECF_ABC_transporter_ATP-bd"/>
</dbReference>
<dbReference type="CDD" id="cd03225">
    <property type="entry name" value="ABC_cobalt_CbiO_domain1"/>
    <property type="match status" value="1"/>
</dbReference>
<dbReference type="SMART" id="SM00382">
    <property type="entry name" value="AAA"/>
    <property type="match status" value="1"/>
</dbReference>
<dbReference type="GO" id="GO:0016887">
    <property type="term" value="F:ATP hydrolysis activity"/>
    <property type="evidence" value="ECO:0007669"/>
    <property type="project" value="InterPro"/>
</dbReference>
<dbReference type="GO" id="GO:0043190">
    <property type="term" value="C:ATP-binding cassette (ABC) transporter complex"/>
    <property type="evidence" value="ECO:0007669"/>
    <property type="project" value="TreeGrafter"/>
</dbReference>
<dbReference type="GO" id="GO:0005524">
    <property type="term" value="F:ATP binding"/>
    <property type="evidence" value="ECO:0007669"/>
    <property type="project" value="UniProtKB-KW"/>
</dbReference>
<keyword evidence="4 6" id="KW-0067">ATP-binding</keyword>
<evidence type="ECO:0000256" key="2">
    <source>
        <dbReference type="ARBA" id="ARBA00022448"/>
    </source>
</evidence>
<evidence type="ECO:0000256" key="1">
    <source>
        <dbReference type="ARBA" id="ARBA00005417"/>
    </source>
</evidence>
<comment type="caution">
    <text evidence="6">The sequence shown here is derived from an EMBL/GenBank/DDBJ whole genome shotgun (WGS) entry which is preliminary data.</text>
</comment>
<dbReference type="Gene3D" id="3.40.50.300">
    <property type="entry name" value="P-loop containing nucleotide triphosphate hydrolases"/>
    <property type="match status" value="1"/>
</dbReference>
<name>A0A8J7QXX3_9HYPH</name>
<evidence type="ECO:0000256" key="3">
    <source>
        <dbReference type="ARBA" id="ARBA00022741"/>
    </source>
</evidence>
<dbReference type="InterPro" id="IPR027417">
    <property type="entry name" value="P-loop_NTPase"/>
</dbReference>
<feature type="domain" description="ABC transporter" evidence="5">
    <location>
        <begin position="3"/>
        <end position="223"/>
    </location>
</feature>
<dbReference type="Proteomes" id="UP000666240">
    <property type="component" value="Unassembled WGS sequence"/>
</dbReference>
<dbReference type="GO" id="GO:0042626">
    <property type="term" value="F:ATPase-coupled transmembrane transporter activity"/>
    <property type="evidence" value="ECO:0007669"/>
    <property type="project" value="TreeGrafter"/>
</dbReference>
<dbReference type="InterPro" id="IPR003593">
    <property type="entry name" value="AAA+_ATPase"/>
</dbReference>
<dbReference type="EMBL" id="JAGIYY010000001">
    <property type="protein sequence ID" value="MBP0437297.1"/>
    <property type="molecule type" value="Genomic_DNA"/>
</dbReference>
<reference evidence="6" key="1">
    <citation type="submission" date="2021-03" db="EMBL/GenBank/DDBJ databases">
        <title>Genome sequencing and assembly of Tianweitania sediminis.</title>
        <authorList>
            <person name="Chhetri G."/>
        </authorList>
    </citation>
    <scope>NUCLEOTIDE SEQUENCE</scope>
    <source>
        <strain evidence="6">Z8</strain>
    </source>
</reference>
<accession>A0A8J7QXX3</accession>
<dbReference type="InterPro" id="IPR003439">
    <property type="entry name" value="ABC_transporter-like_ATP-bd"/>
</dbReference>
<sequence>MDLVFSGCSVRYGERVALHPLDLRVQAHRVGVIGLNGSGKTTFARLINGLTLPSLGRVVVNGIDTRAEPDRVRGEAGYVFQNPQNQLIMPVVADDIRFGLKARGATTAEAEQRTASVLARFGIAELAQRRVHELSGGELQLAAMASVCALSPSILVLDEPTNQLDLSNRRLVIKAIETMAEDALVVTHDLEFAARLPRLLLFHEGRLVADGAPGETIARYREIAGC</sequence>
<dbReference type="SUPFAM" id="SSF52540">
    <property type="entry name" value="P-loop containing nucleoside triphosphate hydrolases"/>
    <property type="match status" value="1"/>
</dbReference>
<dbReference type="RefSeq" id="WP_209334316.1">
    <property type="nucleotide sequence ID" value="NZ_JAGIYY010000001.1"/>
</dbReference>
<protein>
    <submittedName>
        <fullName evidence="6">ABC transporter ATP-binding protein</fullName>
    </submittedName>
</protein>
<dbReference type="Pfam" id="PF00005">
    <property type="entry name" value="ABC_tran"/>
    <property type="match status" value="1"/>
</dbReference>
<evidence type="ECO:0000313" key="7">
    <source>
        <dbReference type="Proteomes" id="UP000666240"/>
    </source>
</evidence>
<gene>
    <name evidence="6" type="ORF">J5Y06_01365</name>
</gene>
<organism evidence="6 7">
    <name type="scientific">Tianweitania sediminis</name>
    <dbReference type="NCBI Taxonomy" id="1502156"/>
    <lineage>
        <taxon>Bacteria</taxon>
        <taxon>Pseudomonadati</taxon>
        <taxon>Pseudomonadota</taxon>
        <taxon>Alphaproteobacteria</taxon>
        <taxon>Hyphomicrobiales</taxon>
        <taxon>Phyllobacteriaceae</taxon>
        <taxon>Tianweitania</taxon>
    </lineage>
</organism>
<evidence type="ECO:0000313" key="6">
    <source>
        <dbReference type="EMBL" id="MBP0437297.1"/>
    </source>
</evidence>
<proteinExistence type="inferred from homology"/>
<keyword evidence="7" id="KW-1185">Reference proteome</keyword>
<dbReference type="PROSITE" id="PS50893">
    <property type="entry name" value="ABC_TRANSPORTER_2"/>
    <property type="match status" value="1"/>
</dbReference>
<comment type="similarity">
    <text evidence="1">Belongs to the ABC transporter superfamily.</text>
</comment>
<dbReference type="AlphaFoldDB" id="A0A8J7QXX3"/>
<dbReference type="PANTHER" id="PTHR43553">
    <property type="entry name" value="HEAVY METAL TRANSPORTER"/>
    <property type="match status" value="1"/>
</dbReference>
<dbReference type="InterPro" id="IPR015856">
    <property type="entry name" value="ABC_transpr_CbiO/EcfA_su"/>
</dbReference>
<evidence type="ECO:0000256" key="4">
    <source>
        <dbReference type="ARBA" id="ARBA00022840"/>
    </source>
</evidence>